<gene>
    <name evidence="1" type="ORF">MKW98_009141</name>
</gene>
<dbReference type="AlphaFoldDB" id="A0AAD4T7R9"/>
<dbReference type="PANTHER" id="PTHR24092">
    <property type="entry name" value="PROBABLE PHOSPHOLIPID-TRANSPORTING ATPASE"/>
    <property type="match status" value="1"/>
</dbReference>
<evidence type="ECO:0000313" key="1">
    <source>
        <dbReference type="EMBL" id="KAI3941931.1"/>
    </source>
</evidence>
<accession>A0AAD4T7R9</accession>
<dbReference type="GO" id="GO:0005886">
    <property type="term" value="C:plasma membrane"/>
    <property type="evidence" value="ECO:0007669"/>
    <property type="project" value="TreeGrafter"/>
</dbReference>
<dbReference type="GO" id="GO:0140326">
    <property type="term" value="F:ATPase-coupled intramembrane lipid transporter activity"/>
    <property type="evidence" value="ECO:0007669"/>
    <property type="project" value="TreeGrafter"/>
</dbReference>
<sequence length="156" mass="17575">FYLKGCFFWKCNAQTMHNALSLLSRAFLKNLGANDVSMIQMADVGISITGQEGRQAVMASNFSMEFEKKEILNADMAVKSVEWQPWELGEFQTGSGLNNLRTVTTVEMRQRNMPNAQSSKEESLDTVGCKRWVSIKQNRSQSKVNTPGPFEHIMMG</sequence>
<dbReference type="Proteomes" id="UP001202328">
    <property type="component" value="Unassembled WGS sequence"/>
</dbReference>
<protein>
    <submittedName>
        <fullName evidence="1">Uncharacterized protein</fullName>
    </submittedName>
</protein>
<comment type="caution">
    <text evidence="1">The sequence shown here is derived from an EMBL/GenBank/DDBJ whole genome shotgun (WGS) entry which is preliminary data.</text>
</comment>
<proteinExistence type="predicted"/>
<feature type="non-terminal residue" evidence="1">
    <location>
        <position position="156"/>
    </location>
</feature>
<name>A0AAD4T7R9_9MAGN</name>
<dbReference type="GO" id="GO:0045332">
    <property type="term" value="P:phospholipid translocation"/>
    <property type="evidence" value="ECO:0007669"/>
    <property type="project" value="TreeGrafter"/>
</dbReference>
<dbReference type="Gene3D" id="3.40.50.1000">
    <property type="entry name" value="HAD superfamily/HAD-like"/>
    <property type="match status" value="1"/>
</dbReference>
<dbReference type="PANTHER" id="PTHR24092:SF91">
    <property type="entry name" value="PHOSPHOLIPID-TRANSPORTING ATPASE 1"/>
    <property type="match status" value="1"/>
</dbReference>
<organism evidence="1 2">
    <name type="scientific">Papaver atlanticum</name>
    <dbReference type="NCBI Taxonomy" id="357466"/>
    <lineage>
        <taxon>Eukaryota</taxon>
        <taxon>Viridiplantae</taxon>
        <taxon>Streptophyta</taxon>
        <taxon>Embryophyta</taxon>
        <taxon>Tracheophyta</taxon>
        <taxon>Spermatophyta</taxon>
        <taxon>Magnoliopsida</taxon>
        <taxon>Ranunculales</taxon>
        <taxon>Papaveraceae</taxon>
        <taxon>Papaveroideae</taxon>
        <taxon>Papaver</taxon>
    </lineage>
</organism>
<dbReference type="InterPro" id="IPR023214">
    <property type="entry name" value="HAD_sf"/>
</dbReference>
<dbReference type="EMBL" id="JAJJMB010004763">
    <property type="protein sequence ID" value="KAI3941931.1"/>
    <property type="molecule type" value="Genomic_DNA"/>
</dbReference>
<keyword evidence="2" id="KW-1185">Reference proteome</keyword>
<reference evidence="1" key="1">
    <citation type="submission" date="2022-04" db="EMBL/GenBank/DDBJ databases">
        <title>A functionally conserved STORR gene fusion in Papaver species that diverged 16.8 million years ago.</title>
        <authorList>
            <person name="Catania T."/>
        </authorList>
    </citation>
    <scope>NUCLEOTIDE SEQUENCE</scope>
    <source>
        <strain evidence="1">S-188037</strain>
    </source>
</reference>
<evidence type="ECO:0000313" key="2">
    <source>
        <dbReference type="Proteomes" id="UP001202328"/>
    </source>
</evidence>